<keyword evidence="1 7" id="KW-0436">Ligase</keyword>
<evidence type="ECO:0000313" key="9">
    <source>
        <dbReference type="EMBL" id="ANL88221.1"/>
    </source>
</evidence>
<dbReference type="SUPFAM" id="SSF52374">
    <property type="entry name" value="Nucleotidylyl transferase"/>
    <property type="match status" value="1"/>
</dbReference>
<keyword evidence="10" id="KW-0614">Plasmid</keyword>
<keyword evidence="5 7" id="KW-0030">Aminoacyl-tRNA synthetase</keyword>
<reference evidence="9 11" key="1">
    <citation type="submission" date="2015-11" db="EMBL/GenBank/DDBJ databases">
        <title>The limits of bacterial species coexistence and the symbiotic plasmid transference in sympatric Rhizobium populations.</title>
        <authorList>
            <person name="Perez-Carrascal O.M."/>
            <person name="VanInsberghe D."/>
            <person name="Juarez S."/>
            <person name="Polz M.F."/>
            <person name="Vinuesa P."/>
            <person name="Gonzalez V."/>
        </authorList>
    </citation>
    <scope>NUCLEOTIDE SEQUENCE [LARGE SCALE GENOMIC DNA]</scope>
    <source>
        <strain evidence="9 11">N771</strain>
        <plasmid evidence="9 11">pRphaN671d</plasmid>
    </source>
</reference>
<dbReference type="GeneID" id="45960659"/>
<evidence type="ECO:0000256" key="6">
    <source>
        <dbReference type="ARBA" id="ARBA00047364"/>
    </source>
</evidence>
<evidence type="ECO:0000256" key="3">
    <source>
        <dbReference type="ARBA" id="ARBA00022840"/>
    </source>
</evidence>
<reference evidence="10 12" key="2">
    <citation type="submission" date="2020-11" db="EMBL/GenBank/DDBJ databases">
        <title>Indigenous Rhizobia Nodulating Common beans in Western Kenya.</title>
        <authorList>
            <person name="Wekesa C.S."/>
            <person name="Oelmueller R."/>
            <person name="Furch A.C."/>
        </authorList>
    </citation>
    <scope>NUCLEOTIDE SEQUENCE [LARGE SCALE GENOMIC DNA]</scope>
    <source>
        <strain evidence="12">BS3</strain>
        <strain evidence="10">S3</strain>
        <plasmid evidence="10 12">pBS3a</plasmid>
    </source>
</reference>
<dbReference type="InterPro" id="IPR001412">
    <property type="entry name" value="aa-tRNA-synth_I_CS"/>
</dbReference>
<dbReference type="GO" id="GO:0006431">
    <property type="term" value="P:methionyl-tRNA aminoacylation"/>
    <property type="evidence" value="ECO:0007669"/>
    <property type="project" value="TreeGrafter"/>
</dbReference>
<dbReference type="PANTHER" id="PTHR45765:SF1">
    <property type="entry name" value="METHIONINE--TRNA LIGASE, CYTOPLASMIC"/>
    <property type="match status" value="1"/>
</dbReference>
<dbReference type="InterPro" id="IPR029038">
    <property type="entry name" value="MetRS_Zn"/>
</dbReference>
<keyword evidence="4 7" id="KW-0648">Protein biosynthesis</keyword>
<evidence type="ECO:0000313" key="11">
    <source>
        <dbReference type="Proteomes" id="UP000078551"/>
    </source>
</evidence>
<sequence length="529" mass="59198">MRANQHTFFACSAPPCPNGKLHLGHIGGVYLLADVFVRYHRMVGNAAYHVTGADEHGTYTLVKARKLGRPVDDVAHMHIEEILQCLRSVDIEPDVFVRTSSEDHKDRSLAIYDQLRASGYVELRDGEQLYCGTCEEFAADSLAVGECPACNAPTDSNLCEDCGSALQHNLLRNPIHTTCGQSLILRPIRQVHFELEKFAPGLDHAIEASGWPESIKRKELDWLRSKLMALPMSRHFDRGVTLNSPVEVAGQTLMTWFEGLWCYETGIERLCKQNGADLDDTMRNASTRLVFFMGQDNRFYYTIGVTASLFSRGYAIPYNHAIQDFYKLEGAKFSTSRDHAVWADEVAADIDTNVLRYYLASIAKPFGANDNDFLIEGLLQTAARIRAFETALRKYAGCNETLTADKLTVEQNHNVKRYSEAVQDLRVWDAMDAIDAFFDVASFSRADTSVSAAEVSVFLSLLNPVTPMLAARYGAFFFGAGWRPGLDGGTIRPSTGLRKPVDFPLFSDPIPEAFIEAYERRFRQVRPNS</sequence>
<dbReference type="GO" id="GO:0005524">
    <property type="term" value="F:ATP binding"/>
    <property type="evidence" value="ECO:0007669"/>
    <property type="project" value="UniProtKB-KW"/>
</dbReference>
<evidence type="ECO:0000256" key="1">
    <source>
        <dbReference type="ARBA" id="ARBA00022598"/>
    </source>
</evidence>
<evidence type="ECO:0000256" key="2">
    <source>
        <dbReference type="ARBA" id="ARBA00022741"/>
    </source>
</evidence>
<dbReference type="EMBL" id="CP013572">
    <property type="protein sequence ID" value="ANL88221.1"/>
    <property type="molecule type" value="Genomic_DNA"/>
</dbReference>
<name>A0A192TL23_9HYPH</name>
<comment type="catalytic activity">
    <reaction evidence="6">
        <text>tRNA(Met) + L-methionine + ATP = L-methionyl-tRNA(Met) + AMP + diphosphate</text>
        <dbReference type="Rhea" id="RHEA:13481"/>
        <dbReference type="Rhea" id="RHEA-COMP:9667"/>
        <dbReference type="Rhea" id="RHEA-COMP:9698"/>
        <dbReference type="ChEBI" id="CHEBI:30616"/>
        <dbReference type="ChEBI" id="CHEBI:33019"/>
        <dbReference type="ChEBI" id="CHEBI:57844"/>
        <dbReference type="ChEBI" id="CHEBI:78442"/>
        <dbReference type="ChEBI" id="CHEBI:78530"/>
        <dbReference type="ChEBI" id="CHEBI:456215"/>
        <dbReference type="EC" id="6.1.1.10"/>
    </reaction>
</comment>
<dbReference type="InterPro" id="IPR015413">
    <property type="entry name" value="Methionyl/Leucyl_tRNA_Synth"/>
</dbReference>
<evidence type="ECO:0000259" key="8">
    <source>
        <dbReference type="Pfam" id="PF09334"/>
    </source>
</evidence>
<evidence type="ECO:0000313" key="12">
    <source>
        <dbReference type="Proteomes" id="UP000540266"/>
    </source>
</evidence>
<evidence type="ECO:0000256" key="7">
    <source>
        <dbReference type="RuleBase" id="RU363039"/>
    </source>
</evidence>
<accession>A0A192TL23</accession>
<geneLocation type="plasmid" evidence="9 11">
    <name>pRphaN671d</name>
</geneLocation>
<dbReference type="PROSITE" id="PS00178">
    <property type="entry name" value="AA_TRNA_LIGASE_I"/>
    <property type="match status" value="1"/>
</dbReference>
<feature type="domain" description="Methionyl/Leucyl tRNA synthetase" evidence="8">
    <location>
        <begin position="12"/>
        <end position="379"/>
    </location>
</feature>
<dbReference type="InterPro" id="IPR023458">
    <property type="entry name" value="Met-tRNA_ligase_1"/>
</dbReference>
<organism evidence="10 12">
    <name type="scientific">Rhizobium phaseoli</name>
    <dbReference type="NCBI Taxonomy" id="396"/>
    <lineage>
        <taxon>Bacteria</taxon>
        <taxon>Pseudomonadati</taxon>
        <taxon>Pseudomonadota</taxon>
        <taxon>Alphaproteobacteria</taxon>
        <taxon>Hyphomicrobiales</taxon>
        <taxon>Rhizobiaceae</taxon>
        <taxon>Rhizobium/Agrobacterium group</taxon>
        <taxon>Rhizobium</taxon>
    </lineage>
</organism>
<dbReference type="Pfam" id="PF09334">
    <property type="entry name" value="tRNA-synt_1g"/>
    <property type="match status" value="1"/>
</dbReference>
<dbReference type="Proteomes" id="UP000540266">
    <property type="component" value="Plasmid pBS3a"/>
</dbReference>
<dbReference type="Proteomes" id="UP000078551">
    <property type="component" value="Plasmid pRphaN671d"/>
</dbReference>
<dbReference type="EMBL" id="CP064932">
    <property type="protein sequence ID" value="QPK11359.1"/>
    <property type="molecule type" value="Genomic_DNA"/>
</dbReference>
<dbReference type="RefSeq" id="WP_011053481.1">
    <property type="nucleotide sequence ID" value="NZ_CP013530.1"/>
</dbReference>
<dbReference type="InterPro" id="IPR014729">
    <property type="entry name" value="Rossmann-like_a/b/a_fold"/>
</dbReference>
<evidence type="ECO:0000313" key="10">
    <source>
        <dbReference type="EMBL" id="QPK11359.1"/>
    </source>
</evidence>
<protein>
    <submittedName>
        <fullName evidence="9">Aminoacyl-tRNA synthetase protein</fullName>
    </submittedName>
    <submittedName>
        <fullName evidence="10">Class I tRNA ligase family protein</fullName>
    </submittedName>
</protein>
<dbReference type="AlphaFoldDB" id="A0A192TL23"/>
<dbReference type="Gene3D" id="3.40.50.620">
    <property type="entry name" value="HUPs"/>
    <property type="match status" value="1"/>
</dbReference>
<dbReference type="PANTHER" id="PTHR45765">
    <property type="entry name" value="METHIONINE--TRNA LIGASE"/>
    <property type="match status" value="1"/>
</dbReference>
<proteinExistence type="inferred from homology"/>
<comment type="similarity">
    <text evidence="7">Belongs to the class-I aminoacyl-tRNA synthetase family.</text>
</comment>
<keyword evidence="11" id="KW-1185">Reference proteome</keyword>
<dbReference type="GO" id="GO:0004825">
    <property type="term" value="F:methionine-tRNA ligase activity"/>
    <property type="evidence" value="ECO:0007669"/>
    <property type="project" value="UniProtKB-EC"/>
</dbReference>
<dbReference type="GO" id="GO:0005829">
    <property type="term" value="C:cytosol"/>
    <property type="evidence" value="ECO:0007669"/>
    <property type="project" value="TreeGrafter"/>
</dbReference>
<dbReference type="Gene3D" id="2.20.28.20">
    <property type="entry name" value="Methionyl-tRNA synthetase, Zn-domain"/>
    <property type="match status" value="1"/>
</dbReference>
<geneLocation type="plasmid" evidence="10 12">
    <name>pBS3a</name>
</geneLocation>
<keyword evidence="3 7" id="KW-0067">ATP-binding</keyword>
<evidence type="ECO:0000256" key="5">
    <source>
        <dbReference type="ARBA" id="ARBA00023146"/>
    </source>
</evidence>
<gene>
    <name evidence="9" type="ORF">AMC81_PD00371</name>
    <name evidence="10" type="ORF">HER27_021850</name>
</gene>
<evidence type="ECO:0000256" key="4">
    <source>
        <dbReference type="ARBA" id="ARBA00022917"/>
    </source>
</evidence>
<keyword evidence="2 7" id="KW-0547">Nucleotide-binding</keyword>